<dbReference type="GO" id="GO:0016020">
    <property type="term" value="C:membrane"/>
    <property type="evidence" value="ECO:0007669"/>
    <property type="project" value="UniProtKB-SubCell"/>
</dbReference>
<gene>
    <name evidence="11" type="ORF">CYLTODRAFT_383031</name>
</gene>
<dbReference type="GO" id="GO:0005975">
    <property type="term" value="P:carbohydrate metabolic process"/>
    <property type="evidence" value="ECO:0007669"/>
    <property type="project" value="UniProtKB-ARBA"/>
</dbReference>
<evidence type="ECO:0000256" key="9">
    <source>
        <dbReference type="SAM" id="Phobius"/>
    </source>
</evidence>
<accession>A0A0D7B055</accession>
<keyword evidence="5 9" id="KW-1133">Transmembrane helix</keyword>
<dbReference type="OrthoDB" id="1932925at2759"/>
<feature type="transmembrane region" description="Helical" evidence="9">
    <location>
        <begin position="619"/>
        <end position="638"/>
    </location>
</feature>
<feature type="transmembrane region" description="Helical" evidence="9">
    <location>
        <begin position="483"/>
        <end position="503"/>
    </location>
</feature>
<dbReference type="GO" id="GO:0016740">
    <property type="term" value="F:transferase activity"/>
    <property type="evidence" value="ECO:0007669"/>
    <property type="project" value="UniProtKB-KW"/>
</dbReference>
<evidence type="ECO:0000256" key="7">
    <source>
        <dbReference type="ARBA" id="ARBA00023180"/>
    </source>
</evidence>
<comment type="subcellular location">
    <subcellularLocation>
        <location evidence="1">Membrane</location>
        <topology evidence="1">Multi-pass membrane protein</topology>
    </subcellularLocation>
</comment>
<dbReference type="AlphaFoldDB" id="A0A0D7B055"/>
<dbReference type="Pfam" id="PF07779">
    <property type="entry name" value="Cas1_AcylT"/>
    <property type="match status" value="1"/>
</dbReference>
<evidence type="ECO:0000256" key="5">
    <source>
        <dbReference type="ARBA" id="ARBA00022989"/>
    </source>
</evidence>
<keyword evidence="3" id="KW-0808">Transferase</keyword>
<evidence type="ECO:0000259" key="10">
    <source>
        <dbReference type="Pfam" id="PF07779"/>
    </source>
</evidence>
<feature type="transmembrane region" description="Helical" evidence="9">
    <location>
        <begin position="12"/>
        <end position="34"/>
    </location>
</feature>
<evidence type="ECO:0000313" key="11">
    <source>
        <dbReference type="EMBL" id="KIY62901.1"/>
    </source>
</evidence>
<feature type="transmembrane region" description="Helical" evidence="9">
    <location>
        <begin position="326"/>
        <end position="346"/>
    </location>
</feature>
<evidence type="ECO:0000256" key="6">
    <source>
        <dbReference type="ARBA" id="ARBA00023136"/>
    </source>
</evidence>
<feature type="transmembrane region" description="Helical" evidence="9">
    <location>
        <begin position="367"/>
        <end position="386"/>
    </location>
</feature>
<keyword evidence="7" id="KW-0325">Glycoprotein</keyword>
<evidence type="ECO:0000313" key="12">
    <source>
        <dbReference type="Proteomes" id="UP000054007"/>
    </source>
</evidence>
<feature type="transmembrane region" description="Helical" evidence="9">
    <location>
        <begin position="392"/>
        <end position="412"/>
    </location>
</feature>
<keyword evidence="12" id="KW-1185">Reference proteome</keyword>
<dbReference type="GO" id="GO:0005794">
    <property type="term" value="C:Golgi apparatus"/>
    <property type="evidence" value="ECO:0007669"/>
    <property type="project" value="UniProtKB-ARBA"/>
</dbReference>
<evidence type="ECO:0000256" key="2">
    <source>
        <dbReference type="ARBA" id="ARBA00010666"/>
    </source>
</evidence>
<evidence type="ECO:0000256" key="1">
    <source>
        <dbReference type="ARBA" id="ARBA00004141"/>
    </source>
</evidence>
<comment type="similarity">
    <text evidence="2">Belongs to the PC-esterase family. CASD1 subfamily.</text>
</comment>
<feature type="transmembrane region" description="Helical" evidence="9">
    <location>
        <begin position="650"/>
        <end position="668"/>
    </location>
</feature>
<dbReference type="Proteomes" id="UP000054007">
    <property type="component" value="Unassembled WGS sequence"/>
</dbReference>
<reference evidence="11 12" key="1">
    <citation type="journal article" date="2015" name="Fungal Genet. Biol.">
        <title>Evolution of novel wood decay mechanisms in Agaricales revealed by the genome sequences of Fistulina hepatica and Cylindrobasidium torrendii.</title>
        <authorList>
            <person name="Floudas D."/>
            <person name="Held B.W."/>
            <person name="Riley R."/>
            <person name="Nagy L.G."/>
            <person name="Koehler G."/>
            <person name="Ransdell A.S."/>
            <person name="Younus H."/>
            <person name="Chow J."/>
            <person name="Chiniquy J."/>
            <person name="Lipzen A."/>
            <person name="Tritt A."/>
            <person name="Sun H."/>
            <person name="Haridas S."/>
            <person name="LaButti K."/>
            <person name="Ohm R.A."/>
            <person name="Kues U."/>
            <person name="Blanchette R.A."/>
            <person name="Grigoriev I.V."/>
            <person name="Minto R.E."/>
            <person name="Hibbett D.S."/>
        </authorList>
    </citation>
    <scope>NUCLEOTIDE SEQUENCE [LARGE SCALE GENOMIC DNA]</scope>
    <source>
        <strain evidence="11 12">FP15055 ss-10</strain>
    </source>
</reference>
<feature type="transmembrane region" description="Helical" evidence="9">
    <location>
        <begin position="590"/>
        <end position="607"/>
    </location>
</feature>
<feature type="transmembrane region" description="Helical" evidence="9">
    <location>
        <begin position="538"/>
        <end position="556"/>
    </location>
</feature>
<organism evidence="11 12">
    <name type="scientific">Cylindrobasidium torrendii FP15055 ss-10</name>
    <dbReference type="NCBI Taxonomy" id="1314674"/>
    <lineage>
        <taxon>Eukaryota</taxon>
        <taxon>Fungi</taxon>
        <taxon>Dikarya</taxon>
        <taxon>Basidiomycota</taxon>
        <taxon>Agaricomycotina</taxon>
        <taxon>Agaricomycetes</taxon>
        <taxon>Agaricomycetidae</taxon>
        <taxon>Agaricales</taxon>
        <taxon>Marasmiineae</taxon>
        <taxon>Physalacriaceae</taxon>
        <taxon>Cylindrobasidium</taxon>
    </lineage>
</organism>
<dbReference type="EMBL" id="KN880738">
    <property type="protein sequence ID" value="KIY62901.1"/>
    <property type="molecule type" value="Genomic_DNA"/>
</dbReference>
<proteinExistence type="inferred from homology"/>
<feature type="transmembrane region" description="Helical" evidence="9">
    <location>
        <begin position="680"/>
        <end position="699"/>
    </location>
</feature>
<feature type="transmembrane region" description="Helical" evidence="9">
    <location>
        <begin position="459"/>
        <end position="476"/>
    </location>
</feature>
<evidence type="ECO:0000256" key="4">
    <source>
        <dbReference type="ARBA" id="ARBA00022692"/>
    </source>
</evidence>
<sequence>MARSNFQISPQWPNYAGLAALFLAVAIGVGRYFILDWWDPLHCQALLSEGTWADGNLKQWQPDGCMLHTYKPKEVASCAHNQDFVFVGDSVTRSLFFHFANLADAALPTAPPDDEQKHADHRLVASSGVRVSFYWDPFLNGTHTREFLAADTHRGNKRPALLVLGSGVWYLRHAEQSGGMSTWEATMEHLLNSLALGMSRARPADEVVLLPVQQVVPSKLSHDRAISILPSDIDAMNSDLYHRLHPGLAGYYTAIGGRAPPVFPVSFPSVFNDIIDPRETIDGLHYTSAIVKTQANVLLNLACNKHLPEHFPFDSTCCRPYPRPRIVHALLLLAVALWGPVSVFMAQPVGQRLRQLPTVQSEHIPRLVFSGSLLVIFFADRSNLWLKEHKHWNPWTFAFLCILTLVAGVATVKRGDKDLGFLNRDQTDEWKGWMQFAILIYHYLGASKISGIYNPIRVLVAAYLFMTGYGHATYYIKKGEFGFLRVAQILVRLNLLTVVLAYTMDTDYISYYFAPLVSMWYLIIYGTMGVLPQYNDRTAFLLAKVVVASAAVTWFMKTGWLLESLFDILNLVFKIQWSAREWDFRVELDMWIVWVGVLASIATIKVRELRITDHPQWPLAVRCSIGASAVVMIWYFGFELAQESKFTYNAWQPYVSFLPVLAFAVLRNASTILRSGSSRLFAFIGKCSLETFIIQYHFWLAGDTKGVLLVIPGTRWRPLNFVFTTLIFVFVSHWVAQATGEVTAWLCSDGKPKERQTMPPPATQQQPMEEIPMVTVNGEKPESPDAPPTTPTTPGRRWLDRLAAPEDAVSAEVPWVPGLKTKLGAMLGVMWMLNLLW</sequence>
<protein>
    <submittedName>
        <fullName evidence="11">Cas1p-domain-containing protein</fullName>
    </submittedName>
</protein>
<feature type="transmembrane region" description="Helical" evidence="9">
    <location>
        <begin position="719"/>
        <end position="736"/>
    </location>
</feature>
<feature type="transmembrane region" description="Helical" evidence="9">
    <location>
        <begin position="509"/>
        <end position="531"/>
    </location>
</feature>
<name>A0A0D7B055_9AGAR</name>
<dbReference type="PANTHER" id="PTHR13533">
    <property type="entry name" value="N-ACETYLNEURAMINATE 9-O-ACETYLTRANSFERASE"/>
    <property type="match status" value="1"/>
</dbReference>
<dbReference type="InterPro" id="IPR012419">
    <property type="entry name" value="Cas1_AcylTrans_dom"/>
</dbReference>
<keyword evidence="4 9" id="KW-0812">Transmembrane</keyword>
<dbReference type="PANTHER" id="PTHR13533:SF1">
    <property type="entry name" value="N-ACETYLNEURAMINATE 9-O-ACETYLTRANSFERASE"/>
    <property type="match status" value="1"/>
</dbReference>
<keyword evidence="6 9" id="KW-0472">Membrane</keyword>
<evidence type="ECO:0000256" key="8">
    <source>
        <dbReference type="SAM" id="MobiDB-lite"/>
    </source>
</evidence>
<feature type="domain" description="Cas1p 10 TM acyl transferase" evidence="10">
    <location>
        <begin position="312"/>
        <end position="751"/>
    </location>
</feature>
<evidence type="ECO:0000256" key="3">
    <source>
        <dbReference type="ARBA" id="ARBA00022679"/>
    </source>
</evidence>
<feature type="region of interest" description="Disordered" evidence="8">
    <location>
        <begin position="750"/>
        <end position="797"/>
    </location>
</feature>